<keyword evidence="2" id="KW-1185">Reference proteome</keyword>
<dbReference type="Gene3D" id="3.30.9.10">
    <property type="entry name" value="D-Amino Acid Oxidase, subunit A, domain 2"/>
    <property type="match status" value="1"/>
</dbReference>
<name>A0A9W9GBH1_9EURO</name>
<protein>
    <submittedName>
        <fullName evidence="1">Uncharacterized protein</fullName>
    </submittedName>
</protein>
<organism evidence="1 2">
    <name type="scientific">Penicillium alfredii</name>
    <dbReference type="NCBI Taxonomy" id="1506179"/>
    <lineage>
        <taxon>Eukaryota</taxon>
        <taxon>Fungi</taxon>
        <taxon>Dikarya</taxon>
        <taxon>Ascomycota</taxon>
        <taxon>Pezizomycotina</taxon>
        <taxon>Eurotiomycetes</taxon>
        <taxon>Eurotiomycetidae</taxon>
        <taxon>Eurotiales</taxon>
        <taxon>Aspergillaceae</taxon>
        <taxon>Penicillium</taxon>
    </lineage>
</organism>
<comment type="caution">
    <text evidence="1">The sequence shown here is derived from an EMBL/GenBank/DDBJ whole genome shotgun (WGS) entry which is preliminary data.</text>
</comment>
<reference evidence="1" key="1">
    <citation type="submission" date="2022-11" db="EMBL/GenBank/DDBJ databases">
        <authorList>
            <person name="Petersen C."/>
        </authorList>
    </citation>
    <scope>NUCLEOTIDE SEQUENCE</scope>
    <source>
        <strain evidence="1">IBT 34128</strain>
    </source>
</reference>
<evidence type="ECO:0000313" key="2">
    <source>
        <dbReference type="Proteomes" id="UP001141434"/>
    </source>
</evidence>
<dbReference type="RefSeq" id="XP_056516279.1">
    <property type="nucleotide sequence ID" value="XM_056651429.1"/>
</dbReference>
<reference evidence="1" key="2">
    <citation type="journal article" date="2023" name="IMA Fungus">
        <title>Comparative genomic study of the Penicillium genus elucidates a diverse pangenome and 15 lateral gene transfer events.</title>
        <authorList>
            <person name="Petersen C."/>
            <person name="Sorensen T."/>
            <person name="Nielsen M.R."/>
            <person name="Sondergaard T.E."/>
            <person name="Sorensen J.L."/>
            <person name="Fitzpatrick D.A."/>
            <person name="Frisvad J.C."/>
            <person name="Nielsen K.L."/>
        </authorList>
    </citation>
    <scope>NUCLEOTIDE SEQUENCE</scope>
    <source>
        <strain evidence="1">IBT 34128</strain>
    </source>
</reference>
<dbReference type="EMBL" id="JAPMSZ010000001">
    <property type="protein sequence ID" value="KAJ5115087.1"/>
    <property type="molecule type" value="Genomic_DNA"/>
</dbReference>
<dbReference type="InterPro" id="IPR036188">
    <property type="entry name" value="FAD/NAD-bd_sf"/>
</dbReference>
<dbReference type="GeneID" id="81390597"/>
<dbReference type="Proteomes" id="UP001141434">
    <property type="component" value="Unassembled WGS sequence"/>
</dbReference>
<gene>
    <name evidence="1" type="ORF">NUU61_000846</name>
</gene>
<proteinExistence type="predicted"/>
<dbReference type="Gene3D" id="3.50.50.60">
    <property type="entry name" value="FAD/NAD(P)-binding domain"/>
    <property type="match status" value="1"/>
</dbReference>
<evidence type="ECO:0000313" key="1">
    <source>
        <dbReference type="EMBL" id="KAJ5115087.1"/>
    </source>
</evidence>
<dbReference type="AlphaFoldDB" id="A0A9W9GBH1"/>
<sequence>MLVPDSRSVAFATGSRTALKAWKTDPVFQPYFHETDFIVSGHTPALTEHIKTDSPAADVEALVGLLWIL</sequence>
<accession>A0A9W9GBH1</accession>